<feature type="compositionally biased region" description="Acidic residues" evidence="1">
    <location>
        <begin position="242"/>
        <end position="253"/>
    </location>
</feature>
<feature type="compositionally biased region" description="Basic and acidic residues" evidence="1">
    <location>
        <begin position="262"/>
        <end position="272"/>
    </location>
</feature>
<gene>
    <name evidence="3" type="ORF">BU204_23435</name>
</gene>
<sequence length="314" mass="34563">MPSSLVVVALVLAWLVVLVPMIVRKRQEVAKTADSELAARVVRSGSGEAAAEGEAAVPDADAVDEDFGDDFVANENDDPEAVHEDAPVDENVADDVPEDTAHDADDEDMTTRYYDEADLGYAPRYRPGRGGFDPEAAAVMARAKYAFRQRVVLAMLVGSVVTAVVAGVAYPVLWWGHGLIDVVLVSYLVYLRRQVRIETEIRERRLARMQRVRRAQAAAARSRPAEPVYHQPPAGYAPMEEEYEDEGYAESYEEPYQPYDPEQDHGPRERVADGPARPQVTRAGAVLVEPDDEDPAFDELGDPGALPYRRAVGE</sequence>
<feature type="transmembrane region" description="Helical" evidence="2">
    <location>
        <begin position="151"/>
        <end position="168"/>
    </location>
</feature>
<feature type="transmembrane region" description="Helical" evidence="2">
    <location>
        <begin position="6"/>
        <end position="23"/>
    </location>
</feature>
<protein>
    <submittedName>
        <fullName evidence="3">Uncharacterized protein</fullName>
    </submittedName>
</protein>
<accession>A0A1Q8CLJ5</accession>
<feature type="region of interest" description="Disordered" evidence="1">
    <location>
        <begin position="67"/>
        <end position="109"/>
    </location>
</feature>
<dbReference type="EMBL" id="MSIE01000044">
    <property type="protein sequence ID" value="OLF15213.1"/>
    <property type="molecule type" value="Genomic_DNA"/>
</dbReference>
<feature type="compositionally biased region" description="Acidic residues" evidence="1">
    <location>
        <begin position="87"/>
        <end position="98"/>
    </location>
</feature>
<comment type="caution">
    <text evidence="3">The sequence shown here is derived from an EMBL/GenBank/DDBJ whole genome shotgun (WGS) entry which is preliminary data.</text>
</comment>
<keyword evidence="2" id="KW-1133">Transmembrane helix</keyword>
<evidence type="ECO:0000256" key="2">
    <source>
        <dbReference type="SAM" id="Phobius"/>
    </source>
</evidence>
<feature type="region of interest" description="Disordered" evidence="1">
    <location>
        <begin position="242"/>
        <end position="314"/>
    </location>
</feature>
<dbReference type="AlphaFoldDB" id="A0A1Q8CLJ5"/>
<evidence type="ECO:0000256" key="1">
    <source>
        <dbReference type="SAM" id="MobiDB-lite"/>
    </source>
</evidence>
<dbReference type="STRING" id="1912961.BU204_23435"/>
<feature type="compositionally biased region" description="Basic and acidic residues" evidence="1">
    <location>
        <begin position="99"/>
        <end position="109"/>
    </location>
</feature>
<evidence type="ECO:0000313" key="4">
    <source>
        <dbReference type="Proteomes" id="UP000185596"/>
    </source>
</evidence>
<keyword evidence="4" id="KW-1185">Reference proteome</keyword>
<name>A0A1Q8CLJ5_9PSEU</name>
<dbReference type="InterPro" id="IPR053779">
    <property type="entry name" value="GlpR"/>
</dbReference>
<keyword evidence="2" id="KW-0812">Transmembrane</keyword>
<feature type="transmembrane region" description="Helical" evidence="2">
    <location>
        <begin position="174"/>
        <end position="191"/>
    </location>
</feature>
<dbReference type="Proteomes" id="UP000185596">
    <property type="component" value="Unassembled WGS sequence"/>
</dbReference>
<dbReference type="NCBIfam" id="NF045516">
    <property type="entry name" value="GlpR"/>
    <property type="match status" value="1"/>
</dbReference>
<proteinExistence type="predicted"/>
<keyword evidence="2" id="KW-0472">Membrane</keyword>
<organism evidence="3 4">
    <name type="scientific">Actinophytocola xanthii</name>
    <dbReference type="NCBI Taxonomy" id="1912961"/>
    <lineage>
        <taxon>Bacteria</taxon>
        <taxon>Bacillati</taxon>
        <taxon>Actinomycetota</taxon>
        <taxon>Actinomycetes</taxon>
        <taxon>Pseudonocardiales</taxon>
        <taxon>Pseudonocardiaceae</taxon>
    </lineage>
</organism>
<dbReference type="RefSeq" id="WP_075127882.1">
    <property type="nucleotide sequence ID" value="NZ_MSIE01000044.1"/>
</dbReference>
<reference evidence="3 4" key="1">
    <citation type="submission" date="2016-12" db="EMBL/GenBank/DDBJ databases">
        <title>The draft genome sequence of Actinophytocola sp. 11-183.</title>
        <authorList>
            <person name="Wang W."/>
            <person name="Yuan L."/>
        </authorList>
    </citation>
    <scope>NUCLEOTIDE SEQUENCE [LARGE SCALE GENOMIC DNA]</scope>
    <source>
        <strain evidence="3 4">11-183</strain>
    </source>
</reference>
<feature type="region of interest" description="Disordered" evidence="1">
    <location>
        <begin position="217"/>
        <end position="236"/>
    </location>
</feature>
<evidence type="ECO:0000313" key="3">
    <source>
        <dbReference type="EMBL" id="OLF15213.1"/>
    </source>
</evidence>
<feature type="compositionally biased region" description="Acidic residues" evidence="1">
    <location>
        <begin position="289"/>
        <end position="301"/>
    </location>
</feature>
<dbReference type="OrthoDB" id="3696421at2"/>